<evidence type="ECO:0000313" key="3">
    <source>
        <dbReference type="Proteomes" id="UP001501371"/>
    </source>
</evidence>
<comment type="caution">
    <text evidence="2">The sequence shown here is derived from an EMBL/GenBank/DDBJ whole genome shotgun (WGS) entry which is preliminary data.</text>
</comment>
<protein>
    <submittedName>
        <fullName evidence="2">Uncharacterized protein</fullName>
    </submittedName>
</protein>
<dbReference type="Proteomes" id="UP001501371">
    <property type="component" value="Unassembled WGS sequence"/>
</dbReference>
<dbReference type="RefSeq" id="WP_344281552.1">
    <property type="nucleotide sequence ID" value="NZ_BAAAKV010000056.1"/>
</dbReference>
<organism evidence="2 3">
    <name type="scientific">Streptomyces hebeiensis</name>
    <dbReference type="NCBI Taxonomy" id="229486"/>
    <lineage>
        <taxon>Bacteria</taxon>
        <taxon>Bacillati</taxon>
        <taxon>Actinomycetota</taxon>
        <taxon>Actinomycetes</taxon>
        <taxon>Kitasatosporales</taxon>
        <taxon>Streptomycetaceae</taxon>
        <taxon>Streptomyces</taxon>
    </lineage>
</organism>
<feature type="region of interest" description="Disordered" evidence="1">
    <location>
        <begin position="121"/>
        <end position="151"/>
    </location>
</feature>
<keyword evidence="3" id="KW-1185">Reference proteome</keyword>
<accession>A0ABP4FRA2</accession>
<name>A0ABP4FRA2_9ACTN</name>
<gene>
    <name evidence="2" type="ORF">GCM10009654_52520</name>
</gene>
<evidence type="ECO:0000313" key="2">
    <source>
        <dbReference type="EMBL" id="GAA1188444.1"/>
    </source>
</evidence>
<evidence type="ECO:0000256" key="1">
    <source>
        <dbReference type="SAM" id="MobiDB-lite"/>
    </source>
</evidence>
<feature type="compositionally biased region" description="Pro residues" evidence="1">
    <location>
        <begin position="125"/>
        <end position="135"/>
    </location>
</feature>
<sequence>MTHTVYTATVIGEGPANGRSVRVVLGTLKTISPKLALRWLRGQAHRIADRLDPAPGTPWAVGSIVRRVPAGLPDAPDELRRWCDDVDAQRAAWQQLMHGMPVTVNVADHTGRYSLTVWPVKTPSPSRPASPPEFPPRSSAAESQEDPAQAELARCSLPAAWADAPHPHD</sequence>
<dbReference type="EMBL" id="BAAAKV010000056">
    <property type="protein sequence ID" value="GAA1188444.1"/>
    <property type="molecule type" value="Genomic_DNA"/>
</dbReference>
<proteinExistence type="predicted"/>
<reference evidence="3" key="1">
    <citation type="journal article" date="2019" name="Int. J. Syst. Evol. Microbiol.">
        <title>The Global Catalogue of Microorganisms (GCM) 10K type strain sequencing project: providing services to taxonomists for standard genome sequencing and annotation.</title>
        <authorList>
            <consortium name="The Broad Institute Genomics Platform"/>
            <consortium name="The Broad Institute Genome Sequencing Center for Infectious Disease"/>
            <person name="Wu L."/>
            <person name="Ma J."/>
        </authorList>
    </citation>
    <scope>NUCLEOTIDE SEQUENCE [LARGE SCALE GENOMIC DNA]</scope>
    <source>
        <strain evidence="3">JCM 12696</strain>
    </source>
</reference>